<evidence type="ECO:0000313" key="1">
    <source>
        <dbReference type="EMBL" id="GHF22485.1"/>
    </source>
</evidence>
<reference evidence="1" key="1">
    <citation type="journal article" date="2014" name="Int. J. Syst. Evol. Microbiol.">
        <title>Complete genome sequence of Corynebacterium casei LMG S-19264T (=DSM 44701T), isolated from a smear-ripened cheese.</title>
        <authorList>
            <consortium name="US DOE Joint Genome Institute (JGI-PGF)"/>
            <person name="Walter F."/>
            <person name="Albersmeier A."/>
            <person name="Kalinowski J."/>
            <person name="Ruckert C."/>
        </authorList>
    </citation>
    <scope>NUCLEOTIDE SEQUENCE</scope>
    <source>
        <strain evidence="1">CGMCC 1.16548</strain>
    </source>
</reference>
<sequence length="247" mass="27902">MFEHSTINAMKYCTWRFPCRRAICPFCASRKARRQFRELGELVDLDVPALMCRLSVQSSDDLDRAWTDLAAARNAFGVRTWLSSVSNRWWRNTELTLSVQGMWNFHDALIVFGDDGALSVVEKSIASRWAEAADHGFLRVPGSKNEKLDHPVIGGRGVQDVSRVRLPEGARRYSTKGLMKSGELGKGRTPGDVLWEFYHGDADAAEAWSELESFVDRHPRALIWSQRGKGLQQATKEKLRADYALTA</sequence>
<accession>A0A8J3GRY6</accession>
<comment type="caution">
    <text evidence="1">The sequence shown here is derived from an EMBL/GenBank/DDBJ whole genome shotgun (WGS) entry which is preliminary data.</text>
</comment>
<gene>
    <name evidence="1" type="ORF">GCM10011600_24480</name>
</gene>
<dbReference type="Proteomes" id="UP000617531">
    <property type="component" value="Unassembled WGS sequence"/>
</dbReference>
<organism evidence="1 2">
    <name type="scientific">Pseudolysinimonas yzui</name>
    <dbReference type="NCBI Taxonomy" id="2708254"/>
    <lineage>
        <taxon>Bacteria</taxon>
        <taxon>Bacillati</taxon>
        <taxon>Actinomycetota</taxon>
        <taxon>Actinomycetes</taxon>
        <taxon>Micrococcales</taxon>
        <taxon>Microbacteriaceae</taxon>
        <taxon>Pseudolysinimonas</taxon>
    </lineage>
</organism>
<evidence type="ECO:0000313" key="2">
    <source>
        <dbReference type="Proteomes" id="UP000617531"/>
    </source>
</evidence>
<dbReference type="EMBL" id="BNAI01000006">
    <property type="protein sequence ID" value="GHF22485.1"/>
    <property type="molecule type" value="Genomic_DNA"/>
</dbReference>
<proteinExistence type="predicted"/>
<name>A0A8J3GRY6_9MICO</name>
<protein>
    <submittedName>
        <fullName evidence="1">Uncharacterized protein</fullName>
    </submittedName>
</protein>
<dbReference type="AlphaFoldDB" id="A0A8J3GRY6"/>
<reference evidence="1" key="2">
    <citation type="submission" date="2020-09" db="EMBL/GenBank/DDBJ databases">
        <authorList>
            <person name="Sun Q."/>
            <person name="Zhou Y."/>
        </authorList>
    </citation>
    <scope>NUCLEOTIDE SEQUENCE</scope>
    <source>
        <strain evidence="1">CGMCC 1.16548</strain>
    </source>
</reference>
<keyword evidence="2" id="KW-1185">Reference proteome</keyword>